<feature type="coiled-coil region" evidence="7">
    <location>
        <begin position="230"/>
        <end position="265"/>
    </location>
</feature>
<dbReference type="InterPro" id="IPR003660">
    <property type="entry name" value="HAMP_dom"/>
</dbReference>
<evidence type="ECO:0000259" key="9">
    <source>
        <dbReference type="PROSITE" id="PS50109"/>
    </source>
</evidence>
<accession>A0A5S3V9F8</accession>
<feature type="transmembrane region" description="Helical" evidence="8">
    <location>
        <begin position="149"/>
        <end position="171"/>
    </location>
</feature>
<keyword evidence="13" id="KW-1185">Reference proteome</keyword>
<dbReference type="CDD" id="cd00082">
    <property type="entry name" value="HisKA"/>
    <property type="match status" value="1"/>
</dbReference>
<keyword evidence="4" id="KW-0597">Phosphoprotein</keyword>
<dbReference type="OrthoDB" id="2521613at2"/>
<evidence type="ECO:0000313" key="14">
    <source>
        <dbReference type="Proteomes" id="UP000307217"/>
    </source>
</evidence>
<evidence type="ECO:0000256" key="5">
    <source>
        <dbReference type="ARBA" id="ARBA00022679"/>
    </source>
</evidence>
<dbReference type="EC" id="2.7.13.3" evidence="3"/>
<evidence type="ECO:0000256" key="7">
    <source>
        <dbReference type="SAM" id="Coils"/>
    </source>
</evidence>
<evidence type="ECO:0000256" key="6">
    <source>
        <dbReference type="ARBA" id="ARBA00022777"/>
    </source>
</evidence>
<organism evidence="11 14">
    <name type="scientific">Pseudoalteromonas aurantia</name>
    <dbReference type="NCBI Taxonomy" id="43654"/>
    <lineage>
        <taxon>Bacteria</taxon>
        <taxon>Pseudomonadati</taxon>
        <taxon>Pseudomonadota</taxon>
        <taxon>Gammaproteobacteria</taxon>
        <taxon>Alteromonadales</taxon>
        <taxon>Pseudoalteromonadaceae</taxon>
        <taxon>Pseudoalteromonas</taxon>
    </lineage>
</organism>
<dbReference type="PRINTS" id="PR00344">
    <property type="entry name" value="BCTRLSENSOR"/>
</dbReference>
<keyword evidence="8" id="KW-1133">Transmembrane helix</keyword>
<name>A0A5S3V9F8_9GAMM</name>
<gene>
    <name evidence="11" type="ORF">CWC19_09165</name>
    <name evidence="12" type="ORF">CWC20_11280</name>
</gene>
<dbReference type="InterPro" id="IPR003661">
    <property type="entry name" value="HisK_dim/P_dom"/>
</dbReference>
<evidence type="ECO:0000313" key="13">
    <source>
        <dbReference type="Proteomes" id="UP000307164"/>
    </source>
</evidence>
<dbReference type="SMART" id="SM00304">
    <property type="entry name" value="HAMP"/>
    <property type="match status" value="1"/>
</dbReference>
<proteinExistence type="predicted"/>
<dbReference type="EMBL" id="PNBW01000050">
    <property type="protein sequence ID" value="TMO74180.1"/>
    <property type="molecule type" value="Genomic_DNA"/>
</dbReference>
<evidence type="ECO:0000256" key="1">
    <source>
        <dbReference type="ARBA" id="ARBA00000085"/>
    </source>
</evidence>
<feature type="domain" description="Histidine kinase" evidence="9">
    <location>
        <begin position="305"/>
        <end position="537"/>
    </location>
</feature>
<dbReference type="Proteomes" id="UP000307164">
    <property type="component" value="Unassembled WGS sequence"/>
</dbReference>
<evidence type="ECO:0000259" key="10">
    <source>
        <dbReference type="PROSITE" id="PS50885"/>
    </source>
</evidence>
<dbReference type="CDD" id="cd00075">
    <property type="entry name" value="HATPase"/>
    <property type="match status" value="1"/>
</dbReference>
<feature type="domain" description="HAMP" evidence="10">
    <location>
        <begin position="173"/>
        <end position="228"/>
    </location>
</feature>
<comment type="caution">
    <text evidence="11">The sequence shown here is derived from an EMBL/GenBank/DDBJ whole genome shotgun (WGS) entry which is preliminary data.</text>
</comment>
<dbReference type="PROSITE" id="PS50885">
    <property type="entry name" value="HAMP"/>
    <property type="match status" value="1"/>
</dbReference>
<dbReference type="PROSITE" id="PS50109">
    <property type="entry name" value="HIS_KIN"/>
    <property type="match status" value="1"/>
</dbReference>
<dbReference type="GO" id="GO:0016020">
    <property type="term" value="C:membrane"/>
    <property type="evidence" value="ECO:0007669"/>
    <property type="project" value="UniProtKB-SubCell"/>
</dbReference>
<comment type="subcellular location">
    <subcellularLocation>
        <location evidence="2">Membrane</location>
    </subcellularLocation>
</comment>
<evidence type="ECO:0000256" key="2">
    <source>
        <dbReference type="ARBA" id="ARBA00004370"/>
    </source>
</evidence>
<evidence type="ECO:0000313" key="12">
    <source>
        <dbReference type="EMBL" id="TMO74180.1"/>
    </source>
</evidence>
<dbReference type="Gene3D" id="1.10.287.130">
    <property type="match status" value="1"/>
</dbReference>
<dbReference type="CDD" id="cd06225">
    <property type="entry name" value="HAMP"/>
    <property type="match status" value="1"/>
</dbReference>
<dbReference type="Pfam" id="PF02518">
    <property type="entry name" value="HATPase_c"/>
    <property type="match status" value="1"/>
</dbReference>
<dbReference type="PANTHER" id="PTHR43065:SF47">
    <property type="match status" value="1"/>
</dbReference>
<feature type="transmembrane region" description="Helical" evidence="8">
    <location>
        <begin position="12"/>
        <end position="34"/>
    </location>
</feature>
<reference evidence="13 14" key="1">
    <citation type="submission" date="2018-01" db="EMBL/GenBank/DDBJ databases">
        <authorList>
            <person name="Paulsen S."/>
            <person name="Gram L.K."/>
        </authorList>
    </citation>
    <scope>NUCLEOTIDE SEQUENCE [LARGE SCALE GENOMIC DNA]</scope>
    <source>
        <strain evidence="11 14">S3790</strain>
        <strain evidence="12 13">S3895</strain>
    </source>
</reference>
<dbReference type="Gene3D" id="6.10.340.10">
    <property type="match status" value="1"/>
</dbReference>
<dbReference type="AlphaFoldDB" id="A0A5S3V9F8"/>
<keyword evidence="8" id="KW-0472">Membrane</keyword>
<dbReference type="InterPro" id="IPR004358">
    <property type="entry name" value="Sig_transdc_His_kin-like_C"/>
</dbReference>
<keyword evidence="5" id="KW-0808">Transferase</keyword>
<keyword evidence="7" id="KW-0175">Coiled coil</keyword>
<protein>
    <recommendedName>
        <fullName evidence="3">histidine kinase</fullName>
        <ecNumber evidence="3">2.7.13.3</ecNumber>
    </recommendedName>
</protein>
<sequence length="541" mass="60636">MNFHKIKSSISIKLLSYVVPIYLLITFFITILHISVEYVNTKRQVEKVLIASEKTFSNILASDLLNLDFKQVEITANSIISLPQIAGIEIKADNNEQVVQAGTVLDKNRKSLTFHSFALYNGYNTTSHIGDVKLFANEEFIINNIKSSAYLLIFNATIKTAAIFLLIFLIFRKLLTKPLSQLASSASQINPNELEKSLIAVANNPNDELGVLQSALNAMINKTAEAFDKLDKINKNLESIVNERTEELQQTISQLNKQQDRLLCEIETRQKSEQALTHSLHELKNAQTQLIEAEKMASLGSLVAGVAHEINTPVGLSLTGISHFQATVDEISKLFEAGELEEDHFLRFIQESKELSCTIQNSLQRAANLVKSFKLVAVDQSAEEVRQFDIIQYLKDTMTSLNNKLKQSKVNFEINCDSEVLIINNYPGSWAQVFTNLIQNTLIHAYEPNSTGQIVLTFYTEGEELIFKFIDDGKGMTEESQKKIFDPFYTTNRTNGGSGLGMNIIFNIITQKMSGKITVDSELGKGTQFTIKVPIDIQSFK</sequence>
<dbReference type="InterPro" id="IPR005467">
    <property type="entry name" value="His_kinase_dom"/>
</dbReference>
<dbReference type="InterPro" id="IPR003594">
    <property type="entry name" value="HATPase_dom"/>
</dbReference>
<reference evidence="13 14" key="2">
    <citation type="submission" date="2019-06" db="EMBL/GenBank/DDBJ databases">
        <title>Co-occurence of chitin degradation, pigmentation and bioactivity in marine Pseudoalteromonas.</title>
        <authorList>
            <person name="Sonnenschein E.C."/>
            <person name="Bech P.K."/>
        </authorList>
    </citation>
    <scope>NUCLEOTIDE SEQUENCE [LARGE SCALE GENOMIC DNA]</scope>
    <source>
        <strain evidence="14">S3790</strain>
        <strain evidence="13">S3895</strain>
    </source>
</reference>
<keyword evidence="6" id="KW-0418">Kinase</keyword>
<evidence type="ECO:0000256" key="4">
    <source>
        <dbReference type="ARBA" id="ARBA00022553"/>
    </source>
</evidence>
<dbReference type="Pfam" id="PF00672">
    <property type="entry name" value="HAMP"/>
    <property type="match status" value="1"/>
</dbReference>
<reference evidence="11" key="3">
    <citation type="submission" date="2019-09" db="EMBL/GenBank/DDBJ databases">
        <title>Co-occurence of chitin degradation, pigmentation and bioactivity in marine Pseudoalteromonas.</title>
        <authorList>
            <person name="Sonnenschein E.C."/>
            <person name="Bech P.K."/>
        </authorList>
    </citation>
    <scope>NUCLEOTIDE SEQUENCE</scope>
    <source>
        <strain evidence="11">S3790</strain>
        <strain evidence="12">S3895</strain>
    </source>
</reference>
<evidence type="ECO:0000313" key="11">
    <source>
        <dbReference type="EMBL" id="TMO68523.1"/>
    </source>
</evidence>
<evidence type="ECO:0000256" key="3">
    <source>
        <dbReference type="ARBA" id="ARBA00012438"/>
    </source>
</evidence>
<dbReference type="GO" id="GO:0000155">
    <property type="term" value="F:phosphorelay sensor kinase activity"/>
    <property type="evidence" value="ECO:0007669"/>
    <property type="project" value="InterPro"/>
</dbReference>
<dbReference type="SMART" id="SM00387">
    <property type="entry name" value="HATPase_c"/>
    <property type="match status" value="1"/>
</dbReference>
<dbReference type="PANTHER" id="PTHR43065">
    <property type="entry name" value="SENSOR HISTIDINE KINASE"/>
    <property type="match status" value="1"/>
</dbReference>
<dbReference type="Proteomes" id="UP000307217">
    <property type="component" value="Unassembled WGS sequence"/>
</dbReference>
<dbReference type="SUPFAM" id="SSF55874">
    <property type="entry name" value="ATPase domain of HSP90 chaperone/DNA topoisomerase II/histidine kinase"/>
    <property type="match status" value="1"/>
</dbReference>
<dbReference type="EMBL" id="PNBX01000034">
    <property type="protein sequence ID" value="TMO68523.1"/>
    <property type="molecule type" value="Genomic_DNA"/>
</dbReference>
<evidence type="ECO:0000256" key="8">
    <source>
        <dbReference type="SAM" id="Phobius"/>
    </source>
</evidence>
<comment type="catalytic activity">
    <reaction evidence="1">
        <text>ATP + protein L-histidine = ADP + protein N-phospho-L-histidine.</text>
        <dbReference type="EC" id="2.7.13.3"/>
    </reaction>
</comment>
<keyword evidence="8" id="KW-0812">Transmembrane</keyword>
<dbReference type="Gene3D" id="3.30.565.10">
    <property type="entry name" value="Histidine kinase-like ATPase, C-terminal domain"/>
    <property type="match status" value="1"/>
</dbReference>
<dbReference type="InterPro" id="IPR036890">
    <property type="entry name" value="HATPase_C_sf"/>
</dbReference>